<keyword evidence="1" id="KW-0812">Transmembrane</keyword>
<dbReference type="RefSeq" id="WP_141881606.1">
    <property type="nucleotide sequence ID" value="NZ_VFOM01000003.1"/>
</dbReference>
<proteinExistence type="inferred from homology"/>
<dbReference type="AlphaFoldDB" id="A0A542YAC9"/>
<keyword evidence="1" id="KW-1003">Cell membrane</keyword>
<protein>
    <recommendedName>
        <fullName evidence="1">SURF1-like protein</fullName>
    </recommendedName>
</protein>
<keyword evidence="1" id="KW-1133">Transmembrane helix</keyword>
<dbReference type="EMBL" id="VFOM01000003">
    <property type="protein sequence ID" value="TQL45066.1"/>
    <property type="molecule type" value="Genomic_DNA"/>
</dbReference>
<dbReference type="Proteomes" id="UP000317998">
    <property type="component" value="Unassembled WGS sequence"/>
</dbReference>
<gene>
    <name evidence="3" type="ORF">FB562_2479</name>
</gene>
<sequence length="269" mass="28662">MWAVARRPRWIAALLLALAIAAAFAALGQWQLERSIDRGEIVTRETETVVPLESVAEPQSPVSAASDGQRVSLSGRLVPGDYLVLSQRLNGGEFGFWVAGHLVVGGADLAVAVGWAESEADAASVVDSLVADAPAEVHLQGRYIVGEAPQETDYIAGRLDTMAPAAFVNLWPQLSDGGIYNGYLVLDSPADVGEAAAGLVAIDSHTPDPEVQINWLNIFYAAEWVVFAGFAVFLWWRLVKDAWELETAEAQAGQGEAGQGEKAQPAQLN</sequence>
<dbReference type="GO" id="GO:0005886">
    <property type="term" value="C:plasma membrane"/>
    <property type="evidence" value="ECO:0007669"/>
    <property type="project" value="UniProtKB-SubCell"/>
</dbReference>
<evidence type="ECO:0000256" key="2">
    <source>
        <dbReference type="SAM" id="SignalP"/>
    </source>
</evidence>
<dbReference type="OrthoDB" id="3266379at2"/>
<keyword evidence="1" id="KW-0472">Membrane</keyword>
<organism evidence="3 4">
    <name type="scientific">Homoserinimonas aerilata</name>
    <dbReference type="NCBI Taxonomy" id="1162970"/>
    <lineage>
        <taxon>Bacteria</taxon>
        <taxon>Bacillati</taxon>
        <taxon>Actinomycetota</taxon>
        <taxon>Actinomycetes</taxon>
        <taxon>Micrococcales</taxon>
        <taxon>Microbacteriaceae</taxon>
        <taxon>Homoserinimonas</taxon>
    </lineage>
</organism>
<name>A0A542YAC9_9MICO</name>
<dbReference type="Pfam" id="PF02104">
    <property type="entry name" value="SURF1"/>
    <property type="match status" value="1"/>
</dbReference>
<feature type="signal peptide" evidence="2">
    <location>
        <begin position="1"/>
        <end position="25"/>
    </location>
</feature>
<dbReference type="InterPro" id="IPR002994">
    <property type="entry name" value="Surf1/Shy1"/>
</dbReference>
<accession>A0A542YAC9</accession>
<dbReference type="PROSITE" id="PS50895">
    <property type="entry name" value="SURF1"/>
    <property type="match status" value="1"/>
</dbReference>
<comment type="caution">
    <text evidence="1">Lacks conserved residue(s) required for the propagation of feature annotation.</text>
</comment>
<keyword evidence="2" id="KW-0732">Signal</keyword>
<comment type="caution">
    <text evidence="3">The sequence shown here is derived from an EMBL/GenBank/DDBJ whole genome shotgun (WGS) entry which is preliminary data.</text>
</comment>
<feature type="transmembrane region" description="Helical" evidence="1">
    <location>
        <begin position="215"/>
        <end position="236"/>
    </location>
</feature>
<reference evidence="3 4" key="1">
    <citation type="submission" date="2019-06" db="EMBL/GenBank/DDBJ databases">
        <title>Sequencing the genomes of 1000 actinobacteria strains.</title>
        <authorList>
            <person name="Klenk H.-P."/>
        </authorList>
    </citation>
    <scope>NUCLEOTIDE SEQUENCE [LARGE SCALE GENOMIC DNA]</scope>
    <source>
        <strain evidence="3 4">DSM 26477</strain>
    </source>
</reference>
<evidence type="ECO:0000313" key="4">
    <source>
        <dbReference type="Proteomes" id="UP000317998"/>
    </source>
</evidence>
<comment type="similarity">
    <text evidence="1">Belongs to the SURF1 family.</text>
</comment>
<evidence type="ECO:0000313" key="3">
    <source>
        <dbReference type="EMBL" id="TQL45066.1"/>
    </source>
</evidence>
<keyword evidence="4" id="KW-1185">Reference proteome</keyword>
<evidence type="ECO:0000256" key="1">
    <source>
        <dbReference type="RuleBase" id="RU363076"/>
    </source>
</evidence>
<feature type="chain" id="PRO_5039194624" description="SURF1-like protein" evidence="2">
    <location>
        <begin position="26"/>
        <end position="269"/>
    </location>
</feature>
<comment type="subcellular location">
    <subcellularLocation>
        <location evidence="1">Cell membrane</location>
        <topology evidence="1">Multi-pass membrane protein</topology>
    </subcellularLocation>
</comment>